<dbReference type="Proteomes" id="UP001147782">
    <property type="component" value="Unassembled WGS sequence"/>
</dbReference>
<gene>
    <name evidence="1" type="ORF">N7496_012761</name>
</gene>
<accession>A0A9W9RB30</accession>
<proteinExistence type="predicted"/>
<reference evidence="1" key="1">
    <citation type="submission" date="2022-11" db="EMBL/GenBank/DDBJ databases">
        <authorList>
            <person name="Petersen C."/>
        </authorList>
    </citation>
    <scope>NUCLEOTIDE SEQUENCE</scope>
    <source>
        <strain evidence="1">IBT 29864</strain>
    </source>
</reference>
<organism evidence="1 2">
    <name type="scientific">Penicillium cataractarum</name>
    <dbReference type="NCBI Taxonomy" id="2100454"/>
    <lineage>
        <taxon>Eukaryota</taxon>
        <taxon>Fungi</taxon>
        <taxon>Dikarya</taxon>
        <taxon>Ascomycota</taxon>
        <taxon>Pezizomycotina</taxon>
        <taxon>Eurotiomycetes</taxon>
        <taxon>Eurotiomycetidae</taxon>
        <taxon>Eurotiales</taxon>
        <taxon>Aspergillaceae</taxon>
        <taxon>Penicillium</taxon>
    </lineage>
</organism>
<keyword evidence="2" id="KW-1185">Reference proteome</keyword>
<evidence type="ECO:0000313" key="2">
    <source>
        <dbReference type="Proteomes" id="UP001147782"/>
    </source>
</evidence>
<dbReference type="EMBL" id="JAPZBS010000010">
    <property type="protein sequence ID" value="KAJ5355549.1"/>
    <property type="molecule type" value="Genomic_DNA"/>
</dbReference>
<dbReference type="GeneID" id="81444853"/>
<dbReference type="OrthoDB" id="4898680at2759"/>
<name>A0A9W9RB30_9EURO</name>
<evidence type="ECO:0008006" key="3">
    <source>
        <dbReference type="Google" id="ProtNLM"/>
    </source>
</evidence>
<comment type="caution">
    <text evidence="1">The sequence shown here is derived from an EMBL/GenBank/DDBJ whole genome shotgun (WGS) entry which is preliminary data.</text>
</comment>
<sequence>MPLDLADSVLMDTPESILKARGNLDADGWSKDRVINPASRQRVQLMLCMLREEALELKLGPVTPDIEAKAQRVLRKLKSTWQSIPSHMKYNKASQWAGQLHIAINLQSLWLERLYTEFILHTILASSTELNRERLITTAHEIVNTVLLPTRRRDLLHSHRADIEWALVFYAMPCTSVLVLELLRQEQHPAEQLRINRSGVIQDISILISCCGSWTEAGQSNYQICKQAQSIFSKSLDSILNHTQHIPRDSSEEVTAHQQEHYHEVMRVSSPENFNGLAQDPEWMAWLESVGLQGDLWLESSIPTSEFYD</sequence>
<reference evidence="1" key="2">
    <citation type="journal article" date="2023" name="IMA Fungus">
        <title>Comparative genomic study of the Penicillium genus elucidates a diverse pangenome and 15 lateral gene transfer events.</title>
        <authorList>
            <person name="Petersen C."/>
            <person name="Sorensen T."/>
            <person name="Nielsen M.R."/>
            <person name="Sondergaard T.E."/>
            <person name="Sorensen J.L."/>
            <person name="Fitzpatrick D.A."/>
            <person name="Frisvad J.C."/>
            <person name="Nielsen K.L."/>
        </authorList>
    </citation>
    <scope>NUCLEOTIDE SEQUENCE</scope>
    <source>
        <strain evidence="1">IBT 29864</strain>
    </source>
</reference>
<dbReference type="AlphaFoldDB" id="A0A9W9RB30"/>
<dbReference type="RefSeq" id="XP_056549572.1">
    <property type="nucleotide sequence ID" value="XM_056705674.1"/>
</dbReference>
<evidence type="ECO:0000313" key="1">
    <source>
        <dbReference type="EMBL" id="KAJ5355549.1"/>
    </source>
</evidence>
<protein>
    <recommendedName>
        <fullName evidence="3">Transcription factor domain-containing protein</fullName>
    </recommendedName>
</protein>